<dbReference type="InterPro" id="IPR040891">
    <property type="entry name" value="HEPN_SAV_6107"/>
</dbReference>
<organism evidence="2 3">
    <name type="scientific">Streptomyces stramineus</name>
    <dbReference type="NCBI Taxonomy" id="173861"/>
    <lineage>
        <taxon>Bacteria</taxon>
        <taxon>Bacillati</taxon>
        <taxon>Actinomycetota</taxon>
        <taxon>Actinomycetes</taxon>
        <taxon>Kitasatosporales</taxon>
        <taxon>Streptomycetaceae</taxon>
        <taxon>Streptomyces</taxon>
    </lineage>
</organism>
<reference evidence="2 3" key="1">
    <citation type="journal article" date="2019" name="Int. J. Syst. Evol. Microbiol.">
        <title>The Global Catalogue of Microorganisms (GCM) 10K type strain sequencing project: providing services to taxonomists for standard genome sequencing and annotation.</title>
        <authorList>
            <consortium name="The Broad Institute Genomics Platform"/>
            <consortium name="The Broad Institute Genome Sequencing Center for Infectious Disease"/>
            <person name="Wu L."/>
            <person name="Ma J."/>
        </authorList>
    </citation>
    <scope>NUCLEOTIDE SEQUENCE [LARGE SCALE GENOMIC DNA]</scope>
    <source>
        <strain evidence="2 3">JCM 10649</strain>
    </source>
</reference>
<sequence>MLAVHARPETSERRRHRIRSAWEVLPEVVPELAEWSARFAAGAARRARAEAGIRSAASDRDAEDLLRDATAFLRLVERMLLFRPRHPAPGREAG</sequence>
<evidence type="ECO:0000313" key="3">
    <source>
        <dbReference type="Proteomes" id="UP001499895"/>
    </source>
</evidence>
<proteinExistence type="predicted"/>
<gene>
    <name evidence="2" type="ORF">GCM10009544_63270</name>
</gene>
<name>A0ABN1BC30_9ACTN</name>
<comment type="caution">
    <text evidence="2">The sequence shown here is derived from an EMBL/GenBank/DDBJ whole genome shotgun (WGS) entry which is preliminary data.</text>
</comment>
<protein>
    <recommendedName>
        <fullName evidence="1">SAV-6107-like HEPN domain-containing protein</fullName>
    </recommendedName>
</protein>
<evidence type="ECO:0000259" key="1">
    <source>
        <dbReference type="Pfam" id="PF18726"/>
    </source>
</evidence>
<dbReference type="EMBL" id="BAAAHB010000143">
    <property type="protein sequence ID" value="GAA0494438.1"/>
    <property type="molecule type" value="Genomic_DNA"/>
</dbReference>
<dbReference type="Proteomes" id="UP001499895">
    <property type="component" value="Unassembled WGS sequence"/>
</dbReference>
<evidence type="ECO:0000313" key="2">
    <source>
        <dbReference type="EMBL" id="GAA0494438.1"/>
    </source>
</evidence>
<dbReference type="Pfam" id="PF18726">
    <property type="entry name" value="HEPN_SAV_6107"/>
    <property type="match status" value="1"/>
</dbReference>
<feature type="domain" description="SAV-6107-like HEPN" evidence="1">
    <location>
        <begin position="2"/>
        <end position="77"/>
    </location>
</feature>
<keyword evidence="3" id="KW-1185">Reference proteome</keyword>
<accession>A0ABN1BC30</accession>